<evidence type="ECO:0000313" key="2">
    <source>
        <dbReference type="Proteomes" id="UP000494165"/>
    </source>
</evidence>
<dbReference type="AlphaFoldDB" id="A0A8S1CT75"/>
<dbReference type="EMBL" id="CADEPI010000102">
    <property type="protein sequence ID" value="CAB3374646.1"/>
    <property type="molecule type" value="Genomic_DNA"/>
</dbReference>
<comment type="caution">
    <text evidence="1">The sequence shown here is derived from an EMBL/GenBank/DDBJ whole genome shotgun (WGS) entry which is preliminary data.</text>
</comment>
<evidence type="ECO:0000313" key="1">
    <source>
        <dbReference type="EMBL" id="CAB3374646.1"/>
    </source>
</evidence>
<reference evidence="1 2" key="1">
    <citation type="submission" date="2020-04" db="EMBL/GenBank/DDBJ databases">
        <authorList>
            <person name="Alioto T."/>
            <person name="Alioto T."/>
            <person name="Gomez Garrido J."/>
        </authorList>
    </citation>
    <scope>NUCLEOTIDE SEQUENCE [LARGE SCALE GENOMIC DNA]</scope>
</reference>
<proteinExistence type="predicted"/>
<name>A0A8S1CT75_9INSE</name>
<dbReference type="Proteomes" id="UP000494165">
    <property type="component" value="Unassembled WGS sequence"/>
</dbReference>
<keyword evidence="2" id="KW-1185">Reference proteome</keyword>
<sequence length="183" mass="20984">MSSQGAAAGPSGSKKCYYCHQDTTDCEIIQVFIKKQSAFICQECQETEKFTVANLIEMMMLSGIKEGVDLESIRKMPFLQNYRFPEVLADISYETLGYLKLGECMQCEEKIKHHIVKTHLNRSPFHFIADQLMGRAPYYSREVNFRFDIHLRDSNNILQDGSSVSFGFLDFEQCGFCCLKAIK</sequence>
<protein>
    <submittedName>
        <fullName evidence="1">Uncharacterized protein</fullName>
    </submittedName>
</protein>
<organism evidence="1 2">
    <name type="scientific">Cloeon dipterum</name>
    <dbReference type="NCBI Taxonomy" id="197152"/>
    <lineage>
        <taxon>Eukaryota</taxon>
        <taxon>Metazoa</taxon>
        <taxon>Ecdysozoa</taxon>
        <taxon>Arthropoda</taxon>
        <taxon>Hexapoda</taxon>
        <taxon>Insecta</taxon>
        <taxon>Pterygota</taxon>
        <taxon>Palaeoptera</taxon>
        <taxon>Ephemeroptera</taxon>
        <taxon>Pisciforma</taxon>
        <taxon>Baetidae</taxon>
        <taxon>Cloeon</taxon>
    </lineage>
</organism>
<accession>A0A8S1CT75</accession>
<gene>
    <name evidence="1" type="ORF">CLODIP_2_CD02420</name>
</gene>